<evidence type="ECO:0000256" key="7">
    <source>
        <dbReference type="ARBA" id="ARBA00023014"/>
    </source>
</evidence>
<keyword evidence="6" id="KW-0521">NADP</keyword>
<dbReference type="InterPro" id="IPR039261">
    <property type="entry name" value="FNR_nucleotide-bd"/>
</dbReference>
<evidence type="ECO:0000256" key="9">
    <source>
        <dbReference type="ARBA" id="ARBA00048649"/>
    </source>
</evidence>
<dbReference type="PANTHER" id="PTHR47354">
    <property type="entry name" value="NADH OXIDOREDUCTASE HCR"/>
    <property type="match status" value="1"/>
</dbReference>
<dbReference type="SUPFAM" id="SSF46458">
    <property type="entry name" value="Globin-like"/>
    <property type="match status" value="1"/>
</dbReference>
<evidence type="ECO:0000256" key="5">
    <source>
        <dbReference type="ARBA" id="ARBA00022714"/>
    </source>
</evidence>
<gene>
    <name evidence="14" type="ORF">DVA86_03475</name>
</gene>
<proteinExistence type="inferred from homology"/>
<dbReference type="KEGG" id="sarm:DVA86_03475"/>
<dbReference type="GO" id="GO:0019825">
    <property type="term" value="F:oxygen binding"/>
    <property type="evidence" value="ECO:0007669"/>
    <property type="project" value="InterPro"/>
</dbReference>
<dbReference type="Pfam" id="PF00042">
    <property type="entry name" value="Globin"/>
    <property type="match status" value="1"/>
</dbReference>
<evidence type="ECO:0000256" key="3">
    <source>
        <dbReference type="ARBA" id="ARBA00006401"/>
    </source>
</evidence>
<keyword evidence="5" id="KW-0001">2Fe-2S</keyword>
<feature type="compositionally biased region" description="Basic and acidic residues" evidence="11">
    <location>
        <begin position="411"/>
        <end position="428"/>
    </location>
</feature>
<dbReference type="InterPro" id="IPR017927">
    <property type="entry name" value="FAD-bd_FR_type"/>
</dbReference>
<accession>A0A345XJN1</accession>
<sequence>MHTSSAIGASHGTEYGDRGLTIRRFWGIVFLGVSVNGTDIDVGLIRAGFEIASRRADHLVRFFYAHLFRHQPQLRGLFPERMDEQHDRFFAGLAHLVAHLDDPELLGRLAQLGRDHRKFGVTAEHYDVVGDSLVAAVRFGMGDAWSQETENAWKAAYRLAADTMLVGANDAERRAEPAWWDATVLNHRLHQDRTAVLHVLPERPYPYRAGQYATLQLPGLLPGVWRPYSIARAPHGDGILEFHVSRVSGGRLSPLLCDRVRTGDRVRLGPSSGTATAPGRHAQTAPSVTLMAAGSGWSPVKAVLEEMTSRPAPPAMRVELMARSEDHFYDLDGVERLKKRFPGVEFSWWHPRSRESPTGAARRMHAALLSRDDWADQQVYLSGPRGFIGEMAERLAAWGVPPERLVYDPQPRPRKDGSTGGHAERLLDPARPAWIDPAARGETGGPPQAPPPEDPAGARGRGGARTAGGRGEGRAGWSEGPAQGRAEGRAEPQRIPGPV</sequence>
<dbReference type="Gene3D" id="2.40.30.10">
    <property type="entry name" value="Translation factors"/>
    <property type="match status" value="1"/>
</dbReference>
<reference evidence="14 15" key="1">
    <citation type="submission" date="2018-07" db="EMBL/GenBank/DDBJ databases">
        <title>Draft genome of the type strain Streptomyces armeniacus ATCC 15676.</title>
        <authorList>
            <person name="Labana P."/>
            <person name="Gosse J.T."/>
            <person name="Boddy C.N."/>
        </authorList>
    </citation>
    <scope>NUCLEOTIDE SEQUENCE [LARGE SCALE GENOMIC DNA]</scope>
    <source>
        <strain evidence="14 15">ATCC 15676</strain>
    </source>
</reference>
<comment type="catalytic activity">
    <reaction evidence="10">
        <text>2 nitric oxide + NADPH + 2 O2 = 2 nitrate + NADP(+) + H(+)</text>
        <dbReference type="Rhea" id="RHEA:19465"/>
        <dbReference type="ChEBI" id="CHEBI:15378"/>
        <dbReference type="ChEBI" id="CHEBI:15379"/>
        <dbReference type="ChEBI" id="CHEBI:16480"/>
        <dbReference type="ChEBI" id="CHEBI:17632"/>
        <dbReference type="ChEBI" id="CHEBI:57783"/>
        <dbReference type="ChEBI" id="CHEBI:58349"/>
        <dbReference type="EC" id="1.14.12.17"/>
    </reaction>
</comment>
<dbReference type="Pfam" id="PF00970">
    <property type="entry name" value="FAD_binding_6"/>
    <property type="match status" value="1"/>
</dbReference>
<dbReference type="Gene3D" id="3.40.50.80">
    <property type="entry name" value="Nucleotide-binding domain of ferredoxin-NADP reductase (FNR) module"/>
    <property type="match status" value="1"/>
</dbReference>
<evidence type="ECO:0000256" key="8">
    <source>
        <dbReference type="ARBA" id="ARBA00023027"/>
    </source>
</evidence>
<dbReference type="PROSITE" id="PS01033">
    <property type="entry name" value="GLOBIN"/>
    <property type="match status" value="1"/>
</dbReference>
<dbReference type="InterPro" id="IPR050415">
    <property type="entry name" value="MRET"/>
</dbReference>
<feature type="compositionally biased region" description="Gly residues" evidence="11">
    <location>
        <begin position="459"/>
        <end position="470"/>
    </location>
</feature>
<dbReference type="EC" id="1.14.12.17" evidence="4"/>
<name>A0A345XJN1_9ACTN</name>
<dbReference type="PRINTS" id="PR00410">
    <property type="entry name" value="PHEHYDRXLASE"/>
</dbReference>
<evidence type="ECO:0000256" key="1">
    <source>
        <dbReference type="ARBA" id="ARBA00001970"/>
    </source>
</evidence>
<dbReference type="CDD" id="cd19753">
    <property type="entry name" value="Mb-like_oxidoreductase"/>
    <property type="match status" value="1"/>
</dbReference>
<dbReference type="InterPro" id="IPR012292">
    <property type="entry name" value="Globin/Proto"/>
</dbReference>
<dbReference type="InterPro" id="IPR009050">
    <property type="entry name" value="Globin-like_sf"/>
</dbReference>
<evidence type="ECO:0000256" key="6">
    <source>
        <dbReference type="ARBA" id="ARBA00022857"/>
    </source>
</evidence>
<evidence type="ECO:0000256" key="4">
    <source>
        <dbReference type="ARBA" id="ARBA00012229"/>
    </source>
</evidence>
<feature type="region of interest" description="Disordered" evidence="11">
    <location>
        <begin position="404"/>
        <end position="499"/>
    </location>
</feature>
<protein>
    <recommendedName>
        <fullName evidence="4">nitric oxide dioxygenase</fullName>
        <ecNumber evidence="4">1.14.12.17</ecNumber>
    </recommendedName>
</protein>
<dbReference type="InterPro" id="IPR000971">
    <property type="entry name" value="Globin"/>
</dbReference>
<comment type="catalytic activity">
    <reaction evidence="9">
        <text>2 nitric oxide + NADH + 2 O2 = 2 nitrate + NAD(+) + H(+)</text>
        <dbReference type="Rhea" id="RHEA:19469"/>
        <dbReference type="ChEBI" id="CHEBI:15378"/>
        <dbReference type="ChEBI" id="CHEBI:15379"/>
        <dbReference type="ChEBI" id="CHEBI:16480"/>
        <dbReference type="ChEBI" id="CHEBI:17632"/>
        <dbReference type="ChEBI" id="CHEBI:57540"/>
        <dbReference type="ChEBI" id="CHEBI:57945"/>
        <dbReference type="EC" id="1.14.12.17"/>
    </reaction>
</comment>
<dbReference type="PANTHER" id="PTHR47354:SF5">
    <property type="entry name" value="PROTEIN RFBI"/>
    <property type="match status" value="1"/>
</dbReference>
<dbReference type="AlphaFoldDB" id="A0A345XJN1"/>
<dbReference type="Proteomes" id="UP000254425">
    <property type="component" value="Chromosome"/>
</dbReference>
<dbReference type="InterPro" id="IPR017938">
    <property type="entry name" value="Riboflavin_synthase-like_b-brl"/>
</dbReference>
<feature type="domain" description="Globin" evidence="12">
    <location>
        <begin position="36"/>
        <end position="169"/>
    </location>
</feature>
<dbReference type="SUPFAM" id="SSF52343">
    <property type="entry name" value="Ferredoxin reductase-like, C-terminal NADP-linked domain"/>
    <property type="match status" value="1"/>
</dbReference>
<feature type="domain" description="FAD-binding FR-type" evidence="13">
    <location>
        <begin position="177"/>
        <end position="278"/>
    </location>
</feature>
<dbReference type="EMBL" id="CP031320">
    <property type="protein sequence ID" value="AXK31847.1"/>
    <property type="molecule type" value="Genomic_DNA"/>
</dbReference>
<dbReference type="InterPro" id="IPR001433">
    <property type="entry name" value="OxRdtase_FAD/NAD-bd"/>
</dbReference>
<comment type="cofactor">
    <cofactor evidence="2">
        <name>FAD</name>
        <dbReference type="ChEBI" id="CHEBI:57692"/>
    </cofactor>
</comment>
<keyword evidence="5" id="KW-0479">Metal-binding</keyword>
<keyword evidence="15" id="KW-1185">Reference proteome</keyword>
<keyword evidence="7" id="KW-0411">Iron-sulfur</keyword>
<evidence type="ECO:0000313" key="15">
    <source>
        <dbReference type="Proteomes" id="UP000254425"/>
    </source>
</evidence>
<dbReference type="GO" id="GO:0008941">
    <property type="term" value="F:nitric oxide dioxygenase NAD(P)H activity"/>
    <property type="evidence" value="ECO:0007669"/>
    <property type="project" value="UniProtKB-EC"/>
</dbReference>
<evidence type="ECO:0000256" key="11">
    <source>
        <dbReference type="SAM" id="MobiDB-lite"/>
    </source>
</evidence>
<dbReference type="Pfam" id="PF00175">
    <property type="entry name" value="NAD_binding_1"/>
    <property type="match status" value="1"/>
</dbReference>
<dbReference type="PROSITE" id="PS51384">
    <property type="entry name" value="FAD_FR"/>
    <property type="match status" value="1"/>
</dbReference>
<dbReference type="GO" id="GO:0051537">
    <property type="term" value="F:2 iron, 2 sulfur cluster binding"/>
    <property type="evidence" value="ECO:0007669"/>
    <property type="project" value="UniProtKB-KW"/>
</dbReference>
<evidence type="ECO:0000256" key="10">
    <source>
        <dbReference type="ARBA" id="ARBA00049433"/>
    </source>
</evidence>
<dbReference type="Gene3D" id="1.10.490.10">
    <property type="entry name" value="Globins"/>
    <property type="match status" value="1"/>
</dbReference>
<evidence type="ECO:0000313" key="14">
    <source>
        <dbReference type="EMBL" id="AXK31847.1"/>
    </source>
</evidence>
<evidence type="ECO:0000259" key="13">
    <source>
        <dbReference type="PROSITE" id="PS51384"/>
    </source>
</evidence>
<organism evidence="14 15">
    <name type="scientific">Streptomyces armeniacus</name>
    <dbReference type="NCBI Taxonomy" id="83291"/>
    <lineage>
        <taxon>Bacteria</taxon>
        <taxon>Bacillati</taxon>
        <taxon>Actinomycetota</taxon>
        <taxon>Actinomycetes</taxon>
        <taxon>Kitasatosporales</taxon>
        <taxon>Streptomycetaceae</taxon>
        <taxon>Streptomyces</taxon>
    </lineage>
</organism>
<comment type="similarity">
    <text evidence="3">In the C-terminal section; belongs to the flavoprotein pyridine nucleotide cytochrome reductase family.</text>
</comment>
<keyword evidence="8" id="KW-0520">NAD</keyword>
<keyword evidence="5" id="KW-0408">Iron</keyword>
<dbReference type="GO" id="GO:0020037">
    <property type="term" value="F:heme binding"/>
    <property type="evidence" value="ECO:0007669"/>
    <property type="project" value="InterPro"/>
</dbReference>
<comment type="cofactor">
    <cofactor evidence="1">
        <name>heme b</name>
        <dbReference type="ChEBI" id="CHEBI:60344"/>
    </cofactor>
</comment>
<dbReference type="InterPro" id="IPR008333">
    <property type="entry name" value="Cbr1-like_FAD-bd_dom"/>
</dbReference>
<dbReference type="SUPFAM" id="SSF63380">
    <property type="entry name" value="Riboflavin synthase domain-like"/>
    <property type="match status" value="1"/>
</dbReference>
<evidence type="ECO:0000256" key="2">
    <source>
        <dbReference type="ARBA" id="ARBA00001974"/>
    </source>
</evidence>
<evidence type="ECO:0000259" key="12">
    <source>
        <dbReference type="PROSITE" id="PS01033"/>
    </source>
</evidence>